<reference evidence="1 2" key="1">
    <citation type="submission" date="2015-09" db="EMBL/GenBank/DDBJ databases">
        <title>Identification and resolution of microdiversity through metagenomic sequencing of parallel consortia.</title>
        <authorList>
            <person name="Nelson W.C."/>
            <person name="Romine M.F."/>
            <person name="Lindemann S.R."/>
        </authorList>
    </citation>
    <scope>NUCLEOTIDE SEQUENCE [LARGE SCALE GENOMIC DNA]</scope>
    <source>
        <strain evidence="1">HL-49</strain>
    </source>
</reference>
<dbReference type="STRING" id="1305737.GCA_000526355_03761"/>
<comment type="caution">
    <text evidence="1">The sequence shown here is derived from an EMBL/GenBank/DDBJ whole genome shotgun (WGS) entry which is preliminary data.</text>
</comment>
<name>A0A0P8A612_9BACT</name>
<organism evidence="1 2">
    <name type="scientific">Algoriphagus marincola HL-49</name>
    <dbReference type="NCBI Taxonomy" id="1305737"/>
    <lineage>
        <taxon>Bacteria</taxon>
        <taxon>Pseudomonadati</taxon>
        <taxon>Bacteroidota</taxon>
        <taxon>Cytophagia</taxon>
        <taxon>Cytophagales</taxon>
        <taxon>Cyclobacteriaceae</taxon>
        <taxon>Algoriphagus</taxon>
    </lineage>
</organism>
<dbReference type="EMBL" id="LJXT01000101">
    <property type="protein sequence ID" value="KPQ13160.1"/>
    <property type="molecule type" value="Genomic_DNA"/>
</dbReference>
<sequence>MLIGGAAEDYAKRLQLAIWQKDLHKAYTFSKNERHTRKTFFLTFKFET</sequence>
<dbReference type="AlphaFoldDB" id="A0A0P8A612"/>
<proteinExistence type="predicted"/>
<protein>
    <submittedName>
        <fullName evidence="1">Uncharacterized protein</fullName>
    </submittedName>
</protein>
<dbReference type="Proteomes" id="UP000050421">
    <property type="component" value="Unassembled WGS sequence"/>
</dbReference>
<evidence type="ECO:0000313" key="1">
    <source>
        <dbReference type="EMBL" id="KPQ13160.1"/>
    </source>
</evidence>
<evidence type="ECO:0000313" key="2">
    <source>
        <dbReference type="Proteomes" id="UP000050421"/>
    </source>
</evidence>
<accession>A0A0P8A612</accession>
<gene>
    <name evidence="1" type="ORF">HLUCCX10_13860</name>
</gene>
<dbReference type="PATRIC" id="fig|1305737.6.peg.3481"/>